<name>A0A9D1FUV4_9BACT</name>
<dbReference type="NCBIfam" id="TIGR01292">
    <property type="entry name" value="TRX_reduct"/>
    <property type="match status" value="1"/>
</dbReference>
<evidence type="ECO:0000256" key="6">
    <source>
        <dbReference type="RuleBase" id="RU003880"/>
    </source>
</evidence>
<dbReference type="GO" id="GO:0019430">
    <property type="term" value="P:removal of superoxide radicals"/>
    <property type="evidence" value="ECO:0007669"/>
    <property type="project" value="UniProtKB-UniRule"/>
</dbReference>
<keyword evidence="4" id="KW-1015">Disulfide bond</keyword>
<keyword evidence="1 6" id="KW-0285">Flavoprotein</keyword>
<evidence type="ECO:0000256" key="4">
    <source>
        <dbReference type="ARBA" id="ARBA00023157"/>
    </source>
</evidence>
<organism evidence="9 10">
    <name type="scientific">Candidatus Scatenecus faecavium</name>
    <dbReference type="NCBI Taxonomy" id="2840915"/>
    <lineage>
        <taxon>Bacteria</taxon>
        <taxon>Candidatus Scatenecus</taxon>
    </lineage>
</organism>
<dbReference type="Pfam" id="PF07992">
    <property type="entry name" value="Pyr_redox_2"/>
    <property type="match status" value="1"/>
</dbReference>
<evidence type="ECO:0000256" key="3">
    <source>
        <dbReference type="ARBA" id="ARBA00023002"/>
    </source>
</evidence>
<protein>
    <recommendedName>
        <fullName evidence="6">Thioredoxin reductase</fullName>
        <ecNumber evidence="6">1.8.1.9</ecNumber>
    </recommendedName>
</protein>
<comment type="caution">
    <text evidence="9">The sequence shown here is derived from an EMBL/GenBank/DDBJ whole genome shotgun (WGS) entry which is preliminary data.</text>
</comment>
<dbReference type="PRINTS" id="PR00469">
    <property type="entry name" value="PNDRDTASEII"/>
</dbReference>
<dbReference type="InterPro" id="IPR036188">
    <property type="entry name" value="FAD/NAD-bd_sf"/>
</dbReference>
<keyword evidence="7" id="KW-0521">NADP</keyword>
<sequence length="314" mass="33927">MQSYEFDTVILGGGPAGLSAGIYASRGAVSTAILDVSMMGGQPSNYLELENYPGFPIIGGYDLMEKFEEHADKFGVQKFPMQEIESLDLKSTPKVILTKEAEFKAKTVIIACGAQPMKLGVPGEAEFVGRGVSYCAVCDGAFYKDKVVAVVGGGNAAVEEAMYLTKFANKVYVIHRRNELRADKIVQERAFKNEKIEFIWDSVVKEIKGDDLVHTAVLENVKSGERSNLQVNGVFPYIGMVPNIEGISGQVEQDAGGFIITDETMKTSIDGVYAVGDVRKTPLRQVITAASDGAVGAVYAVKYIESLKDVPQAV</sequence>
<dbReference type="EC" id="1.8.1.9" evidence="6"/>
<dbReference type="InterPro" id="IPR050097">
    <property type="entry name" value="Ferredoxin-NADP_redctase_2"/>
</dbReference>
<comment type="similarity">
    <text evidence="6">Belongs to the class-II pyridine nucleotide-disulfide oxidoreductase family.</text>
</comment>
<evidence type="ECO:0000313" key="10">
    <source>
        <dbReference type="Proteomes" id="UP000824139"/>
    </source>
</evidence>
<dbReference type="PROSITE" id="PS00573">
    <property type="entry name" value="PYRIDINE_REDOX_2"/>
    <property type="match status" value="1"/>
</dbReference>
<keyword evidence="3 6" id="KW-0560">Oxidoreductase</keyword>
<evidence type="ECO:0000256" key="2">
    <source>
        <dbReference type="ARBA" id="ARBA00022827"/>
    </source>
</evidence>
<dbReference type="GO" id="GO:0004791">
    <property type="term" value="F:thioredoxin-disulfide reductase (NADPH) activity"/>
    <property type="evidence" value="ECO:0007669"/>
    <property type="project" value="UniProtKB-UniRule"/>
</dbReference>
<dbReference type="SUPFAM" id="SSF51905">
    <property type="entry name" value="FAD/NAD(P)-binding domain"/>
    <property type="match status" value="1"/>
</dbReference>
<comment type="subunit">
    <text evidence="6">Homodimer.</text>
</comment>
<dbReference type="EMBL" id="DVJO01000051">
    <property type="protein sequence ID" value="HIS82445.1"/>
    <property type="molecule type" value="Genomic_DNA"/>
</dbReference>
<dbReference type="Proteomes" id="UP000824139">
    <property type="component" value="Unassembled WGS sequence"/>
</dbReference>
<proteinExistence type="inferred from homology"/>
<reference evidence="9" key="1">
    <citation type="submission" date="2020-10" db="EMBL/GenBank/DDBJ databases">
        <authorList>
            <person name="Gilroy R."/>
        </authorList>
    </citation>
    <scope>NUCLEOTIDE SEQUENCE</scope>
    <source>
        <strain evidence="9">CHK152-2994</strain>
    </source>
</reference>
<evidence type="ECO:0000256" key="5">
    <source>
        <dbReference type="ARBA" id="ARBA00023284"/>
    </source>
</evidence>
<dbReference type="InterPro" id="IPR023753">
    <property type="entry name" value="FAD/NAD-binding_dom"/>
</dbReference>
<dbReference type="InterPro" id="IPR008255">
    <property type="entry name" value="Pyr_nucl-diS_OxRdtase_2_AS"/>
</dbReference>
<evidence type="ECO:0000256" key="1">
    <source>
        <dbReference type="ARBA" id="ARBA00022630"/>
    </source>
</evidence>
<reference evidence="9" key="2">
    <citation type="journal article" date="2021" name="PeerJ">
        <title>Extensive microbial diversity within the chicken gut microbiome revealed by metagenomics and culture.</title>
        <authorList>
            <person name="Gilroy R."/>
            <person name="Ravi A."/>
            <person name="Getino M."/>
            <person name="Pursley I."/>
            <person name="Horton D.L."/>
            <person name="Alikhan N.F."/>
            <person name="Baker D."/>
            <person name="Gharbi K."/>
            <person name="Hall N."/>
            <person name="Watson M."/>
            <person name="Adriaenssens E.M."/>
            <person name="Foster-Nyarko E."/>
            <person name="Jarju S."/>
            <person name="Secka A."/>
            <person name="Antonio M."/>
            <person name="Oren A."/>
            <person name="Chaudhuri R.R."/>
            <person name="La Ragione R."/>
            <person name="Hildebrand F."/>
            <person name="Pallen M.J."/>
        </authorList>
    </citation>
    <scope>NUCLEOTIDE SEQUENCE</scope>
    <source>
        <strain evidence="9">CHK152-2994</strain>
    </source>
</reference>
<dbReference type="GO" id="GO:0005737">
    <property type="term" value="C:cytoplasm"/>
    <property type="evidence" value="ECO:0007669"/>
    <property type="project" value="InterPro"/>
</dbReference>
<feature type="domain" description="FAD/NAD(P)-binding" evidence="8">
    <location>
        <begin position="6"/>
        <end position="293"/>
    </location>
</feature>
<evidence type="ECO:0000256" key="7">
    <source>
        <dbReference type="RuleBase" id="RU003881"/>
    </source>
</evidence>
<gene>
    <name evidence="9" type="primary">trxB</name>
    <name evidence="9" type="ORF">IAD41_02420</name>
</gene>
<dbReference type="InterPro" id="IPR005982">
    <property type="entry name" value="Thioredox_Rdtase"/>
</dbReference>
<comment type="catalytic activity">
    <reaction evidence="6">
        <text>[thioredoxin]-dithiol + NADP(+) = [thioredoxin]-disulfide + NADPH + H(+)</text>
        <dbReference type="Rhea" id="RHEA:20345"/>
        <dbReference type="Rhea" id="RHEA-COMP:10698"/>
        <dbReference type="Rhea" id="RHEA-COMP:10700"/>
        <dbReference type="ChEBI" id="CHEBI:15378"/>
        <dbReference type="ChEBI" id="CHEBI:29950"/>
        <dbReference type="ChEBI" id="CHEBI:50058"/>
        <dbReference type="ChEBI" id="CHEBI:57783"/>
        <dbReference type="ChEBI" id="CHEBI:58349"/>
        <dbReference type="EC" id="1.8.1.9"/>
    </reaction>
</comment>
<comment type="cofactor">
    <cofactor evidence="7">
        <name>FAD</name>
        <dbReference type="ChEBI" id="CHEBI:57692"/>
    </cofactor>
    <text evidence="7">Binds 1 FAD per subunit.</text>
</comment>
<evidence type="ECO:0000259" key="8">
    <source>
        <dbReference type="Pfam" id="PF07992"/>
    </source>
</evidence>
<accession>A0A9D1FUV4</accession>
<keyword evidence="5 6" id="KW-0676">Redox-active center</keyword>
<evidence type="ECO:0000313" key="9">
    <source>
        <dbReference type="EMBL" id="HIS82445.1"/>
    </source>
</evidence>
<keyword evidence="2 6" id="KW-0274">FAD</keyword>
<dbReference type="PRINTS" id="PR00368">
    <property type="entry name" value="FADPNR"/>
</dbReference>
<dbReference type="PANTHER" id="PTHR48105">
    <property type="entry name" value="THIOREDOXIN REDUCTASE 1-RELATED-RELATED"/>
    <property type="match status" value="1"/>
</dbReference>
<dbReference type="Gene3D" id="3.50.50.60">
    <property type="entry name" value="FAD/NAD(P)-binding domain"/>
    <property type="match status" value="2"/>
</dbReference>
<dbReference type="AlphaFoldDB" id="A0A9D1FUV4"/>